<reference evidence="2" key="1">
    <citation type="journal article" date="2013" name="Genome Announc.">
        <title>Draft Genome Sequence of Loktanella cinnabarina LL-001T, Isolated from Deep-Sea Floor Sediment.</title>
        <authorList>
            <person name="Nishi S."/>
            <person name="Tsubouchi T."/>
            <person name="Takaki Y."/>
            <person name="Koyanagi R."/>
            <person name="Satoh N."/>
            <person name="Maruyama T."/>
            <person name="Hatada Y."/>
        </authorList>
    </citation>
    <scope>NUCLEOTIDE SEQUENCE [LARGE SCALE GENOMIC DNA]</scope>
    <source>
        <strain evidence="2">LL-001</strain>
    </source>
</reference>
<comment type="caution">
    <text evidence="2">The sequence shown here is derived from an EMBL/GenBank/DDBJ whole genome shotgun (WGS) entry which is preliminary data.</text>
</comment>
<gene>
    <name evidence="2" type="ORF">MBELCI_2697</name>
</gene>
<keyword evidence="1" id="KW-0472">Membrane</keyword>
<dbReference type="Proteomes" id="UP000016566">
    <property type="component" value="Unassembled WGS sequence"/>
</dbReference>
<evidence type="ECO:0000313" key="3">
    <source>
        <dbReference type="Proteomes" id="UP000016566"/>
    </source>
</evidence>
<evidence type="ECO:0000256" key="1">
    <source>
        <dbReference type="SAM" id="Phobius"/>
    </source>
</evidence>
<dbReference type="AlphaFoldDB" id="U2Z5D8"/>
<evidence type="ECO:0000313" key="2">
    <source>
        <dbReference type="EMBL" id="GAD56645.1"/>
    </source>
</evidence>
<sequence length="44" mass="5331">MRLFVAWSFHSLELTPPNMYLQVMMMFSLHTRFLLFAGNLLNRR</sequence>
<dbReference type="EMBL" id="BATB01000043">
    <property type="protein sequence ID" value="GAD56645.1"/>
    <property type="molecule type" value="Genomic_DNA"/>
</dbReference>
<keyword evidence="3" id="KW-1185">Reference proteome</keyword>
<keyword evidence="1" id="KW-0812">Transmembrane</keyword>
<feature type="transmembrane region" description="Helical" evidence="1">
    <location>
        <begin position="20"/>
        <end position="41"/>
    </location>
</feature>
<dbReference type="STRING" id="1337093.MBELCI_2697"/>
<accession>U2Z5D8</accession>
<organism evidence="2 3">
    <name type="scientific">Limimaricola cinnabarinus LL-001</name>
    <dbReference type="NCBI Taxonomy" id="1337093"/>
    <lineage>
        <taxon>Bacteria</taxon>
        <taxon>Pseudomonadati</taxon>
        <taxon>Pseudomonadota</taxon>
        <taxon>Alphaproteobacteria</taxon>
        <taxon>Rhodobacterales</taxon>
        <taxon>Paracoccaceae</taxon>
        <taxon>Limimaricola</taxon>
    </lineage>
</organism>
<name>U2Z5D8_9RHOB</name>
<proteinExistence type="predicted"/>
<protein>
    <submittedName>
        <fullName evidence="2">Uncharacterized protein</fullName>
    </submittedName>
</protein>
<keyword evidence="1" id="KW-1133">Transmembrane helix</keyword>